<dbReference type="SUPFAM" id="SSF51735">
    <property type="entry name" value="NAD(P)-binding Rossmann-fold domains"/>
    <property type="match status" value="1"/>
</dbReference>
<dbReference type="InterPro" id="IPR036291">
    <property type="entry name" value="NAD(P)-bd_dom_sf"/>
</dbReference>
<dbReference type="PANTHER" id="PTHR11695:SF294">
    <property type="entry name" value="RETICULON-4-INTERACTING PROTEIN 1, MITOCHONDRIAL"/>
    <property type="match status" value="1"/>
</dbReference>
<dbReference type="Gene3D" id="3.90.180.10">
    <property type="entry name" value="Medium-chain alcohol dehydrogenases, catalytic domain"/>
    <property type="match status" value="1"/>
</dbReference>
<keyword evidence="2" id="KW-1185">Reference proteome</keyword>
<dbReference type="Pfam" id="PF13602">
    <property type="entry name" value="ADH_zinc_N_2"/>
    <property type="match status" value="1"/>
</dbReference>
<sequence length="195" mass="20985">MGGVGMFAVALGKHYFGAEVTTTVSTGKMERAGQMGAARVVDYTKETYTEVLENTADVVFDTVGDAEIYRVAKHNSTAVSVAMLPDRNGLDHFRHESAPLSLFGKAKLAAAKLIVGAVGWYLTRGFRSKGIRYGYVIMSPDGSDLEKTFNPLLENGTIKPVIANVYPFTTEGVQSAFKELMAGHVAGKVIICVKD</sequence>
<dbReference type="GO" id="GO:0005739">
    <property type="term" value="C:mitochondrion"/>
    <property type="evidence" value="ECO:0007669"/>
    <property type="project" value="TreeGrafter"/>
</dbReference>
<protein>
    <submittedName>
        <fullName evidence="1">Uncharacterized protein</fullName>
    </submittedName>
</protein>
<name>A0A9W8LW39_9FUNG</name>
<reference evidence="1" key="1">
    <citation type="submission" date="2022-07" db="EMBL/GenBank/DDBJ databases">
        <title>Phylogenomic reconstructions and comparative analyses of Kickxellomycotina fungi.</title>
        <authorList>
            <person name="Reynolds N.K."/>
            <person name="Stajich J.E."/>
            <person name="Barry K."/>
            <person name="Grigoriev I.V."/>
            <person name="Crous P."/>
            <person name="Smith M.E."/>
        </authorList>
    </citation>
    <scope>NUCLEOTIDE SEQUENCE</scope>
    <source>
        <strain evidence="1">NRRL 1565</strain>
    </source>
</reference>
<dbReference type="Proteomes" id="UP001140094">
    <property type="component" value="Unassembled WGS sequence"/>
</dbReference>
<dbReference type="AlphaFoldDB" id="A0A9W8LW39"/>
<proteinExistence type="predicted"/>
<dbReference type="InterPro" id="IPR050700">
    <property type="entry name" value="YIM1/Zinc_Alcohol_DH_Fams"/>
</dbReference>
<dbReference type="PANTHER" id="PTHR11695">
    <property type="entry name" value="ALCOHOL DEHYDROGENASE RELATED"/>
    <property type="match status" value="1"/>
</dbReference>
<dbReference type="OrthoDB" id="201656at2759"/>
<evidence type="ECO:0000313" key="1">
    <source>
        <dbReference type="EMBL" id="KAJ2808171.1"/>
    </source>
</evidence>
<evidence type="ECO:0000313" key="2">
    <source>
        <dbReference type="Proteomes" id="UP001140094"/>
    </source>
</evidence>
<gene>
    <name evidence="1" type="ORF">H4R20_000974</name>
</gene>
<organism evidence="1 2">
    <name type="scientific">Coemansia guatemalensis</name>
    <dbReference type="NCBI Taxonomy" id="2761395"/>
    <lineage>
        <taxon>Eukaryota</taxon>
        <taxon>Fungi</taxon>
        <taxon>Fungi incertae sedis</taxon>
        <taxon>Zoopagomycota</taxon>
        <taxon>Kickxellomycotina</taxon>
        <taxon>Kickxellomycetes</taxon>
        <taxon>Kickxellales</taxon>
        <taxon>Kickxellaceae</taxon>
        <taxon>Coemansia</taxon>
    </lineage>
</organism>
<accession>A0A9W8LW39</accession>
<dbReference type="EMBL" id="JANBUO010000063">
    <property type="protein sequence ID" value="KAJ2808171.1"/>
    <property type="molecule type" value="Genomic_DNA"/>
</dbReference>
<dbReference type="Gene3D" id="3.40.50.720">
    <property type="entry name" value="NAD(P)-binding Rossmann-like Domain"/>
    <property type="match status" value="1"/>
</dbReference>
<comment type="caution">
    <text evidence="1">The sequence shown here is derived from an EMBL/GenBank/DDBJ whole genome shotgun (WGS) entry which is preliminary data.</text>
</comment>